<dbReference type="EnsemblPlants" id="TraesCS5D02G554500.1">
    <property type="protein sequence ID" value="TraesCS5D02G554500.1"/>
    <property type="gene ID" value="TraesCS5D02G554500"/>
</dbReference>
<feature type="transmembrane region" description="Helical" evidence="1">
    <location>
        <begin position="101"/>
        <end position="122"/>
    </location>
</feature>
<reference evidence="2" key="1">
    <citation type="submission" date="2018-08" db="EMBL/GenBank/DDBJ databases">
        <authorList>
            <person name="Rossello M."/>
        </authorList>
    </citation>
    <scope>NUCLEOTIDE SEQUENCE [LARGE SCALE GENOMIC DNA]</scope>
    <source>
        <strain evidence="2">cv. Chinese Spring</strain>
    </source>
</reference>
<dbReference type="Gramene" id="TraesCS5D02G554500.1">
    <property type="protein sequence ID" value="TraesCS5D02G554500.1"/>
    <property type="gene ID" value="TraesCS5D02G554500"/>
</dbReference>
<accession>A0A3B6N485</accession>
<dbReference type="Proteomes" id="UP000019116">
    <property type="component" value="Chromosome 5D"/>
</dbReference>
<keyword evidence="1" id="KW-1133">Transmembrane helix</keyword>
<name>A0A3B6N485_WHEAT</name>
<dbReference type="AlphaFoldDB" id="A0A3B6N485"/>
<evidence type="ECO:0000256" key="1">
    <source>
        <dbReference type="SAM" id="Phobius"/>
    </source>
</evidence>
<proteinExistence type="predicted"/>
<keyword evidence="1" id="KW-0472">Membrane</keyword>
<dbReference type="Gramene" id="TraesNOR5D03G03262310.1">
    <property type="protein sequence ID" value="TraesNOR5D03G03262310.1"/>
    <property type="gene ID" value="TraesNOR5D03G03262310"/>
</dbReference>
<evidence type="ECO:0000313" key="2">
    <source>
        <dbReference type="EnsemblPlants" id="TraesCS5D02G554500.1"/>
    </source>
</evidence>
<organism evidence="2">
    <name type="scientific">Triticum aestivum</name>
    <name type="common">Wheat</name>
    <dbReference type="NCBI Taxonomy" id="4565"/>
    <lineage>
        <taxon>Eukaryota</taxon>
        <taxon>Viridiplantae</taxon>
        <taxon>Streptophyta</taxon>
        <taxon>Embryophyta</taxon>
        <taxon>Tracheophyta</taxon>
        <taxon>Spermatophyta</taxon>
        <taxon>Magnoliopsida</taxon>
        <taxon>Liliopsida</taxon>
        <taxon>Poales</taxon>
        <taxon>Poaceae</taxon>
        <taxon>BOP clade</taxon>
        <taxon>Pooideae</taxon>
        <taxon>Triticodae</taxon>
        <taxon>Triticeae</taxon>
        <taxon>Triticinae</taxon>
        <taxon>Triticum</taxon>
    </lineage>
</organism>
<sequence length="148" mass="16492">MAASLRAAATRILRPAGQGLRRLVHTQEHSGSTRALEEGYPTAQIQQKKEELYDLIAGAYANSVTSQADRYVLKVLSTQIKPRSRDPQWCEITTIKKAGEWALGGFFVVAGIIILSGLAQGVRKRVELEMPKPVEPRRIKKKLQKQVE</sequence>
<keyword evidence="1" id="KW-0812">Transmembrane</keyword>
<dbReference type="OrthoDB" id="593791at2759"/>
<keyword evidence="3" id="KW-1185">Reference proteome</keyword>
<dbReference type="Gramene" id="TraesCS5D03G1219300.1">
    <property type="protein sequence ID" value="TraesCS5D03G1219300.1.CDS"/>
    <property type="gene ID" value="TraesCS5D03G1219300"/>
</dbReference>
<protein>
    <submittedName>
        <fullName evidence="2">Uncharacterized protein</fullName>
    </submittedName>
</protein>
<evidence type="ECO:0000313" key="3">
    <source>
        <dbReference type="Proteomes" id="UP000019116"/>
    </source>
</evidence>
<reference evidence="2" key="2">
    <citation type="submission" date="2018-10" db="UniProtKB">
        <authorList>
            <consortium name="EnsemblPlants"/>
        </authorList>
    </citation>
    <scope>IDENTIFICATION</scope>
</reference>